<name>A0A095TVW7_9GAMM</name>
<evidence type="ECO:0000256" key="1">
    <source>
        <dbReference type="ARBA" id="ARBA00022500"/>
    </source>
</evidence>
<evidence type="ECO:0000313" key="4">
    <source>
        <dbReference type="Proteomes" id="UP000029444"/>
    </source>
</evidence>
<dbReference type="InterPro" id="IPR028976">
    <property type="entry name" value="CheC-like_sf"/>
</dbReference>
<dbReference type="SUPFAM" id="SSF103039">
    <property type="entry name" value="CheC-like"/>
    <property type="match status" value="1"/>
</dbReference>
<feature type="domain" description="Chemotaxis phosphatase CheX-like" evidence="2">
    <location>
        <begin position="42"/>
        <end position="115"/>
    </location>
</feature>
<dbReference type="PATRIC" id="fig|1177154.3.peg.191"/>
<evidence type="ECO:0000259" key="2">
    <source>
        <dbReference type="Pfam" id="PF13690"/>
    </source>
</evidence>
<reference evidence="3 4" key="1">
    <citation type="submission" date="2012-09" db="EMBL/GenBank/DDBJ databases">
        <title>Genome Sequence of alkane-degrading Bacterium Alcanivorax sp. 19-m-6.</title>
        <authorList>
            <person name="Lai Q."/>
            <person name="Shao Z."/>
        </authorList>
    </citation>
    <scope>NUCLEOTIDE SEQUENCE [LARGE SCALE GENOMIC DNA]</scope>
    <source>
        <strain evidence="3 4">19-m-6</strain>
    </source>
</reference>
<keyword evidence="1" id="KW-0145">Chemotaxis</keyword>
<accession>A0A095TVW7</accession>
<protein>
    <recommendedName>
        <fullName evidence="2">Chemotaxis phosphatase CheX-like domain-containing protein</fullName>
    </recommendedName>
</protein>
<proteinExistence type="predicted"/>
<evidence type="ECO:0000313" key="3">
    <source>
        <dbReference type="EMBL" id="KGD66523.1"/>
    </source>
</evidence>
<dbReference type="Proteomes" id="UP000029444">
    <property type="component" value="Unassembled WGS sequence"/>
</dbReference>
<dbReference type="EMBL" id="ARXV01000001">
    <property type="protein sequence ID" value="KGD66523.1"/>
    <property type="molecule type" value="Genomic_DNA"/>
</dbReference>
<sequence>MDPQAAQLSMKIARIGSTVMNDFLKIPVQSEQAPATTLPRGAAITISGGWKGSITISSSDELSRRIAAAMFRKDDTSVDPQDIADALTELTNIIAGNIKAILPGPSQLSLPVSLETVPEATQGSLQVQLSDGKTGHLLICLQPGLH</sequence>
<dbReference type="GO" id="GO:0006935">
    <property type="term" value="P:chemotaxis"/>
    <property type="evidence" value="ECO:0007669"/>
    <property type="project" value="UniProtKB-KW"/>
</dbReference>
<comment type="caution">
    <text evidence="3">The sequence shown here is derived from an EMBL/GenBank/DDBJ whole genome shotgun (WGS) entry which is preliminary data.</text>
</comment>
<keyword evidence="4" id="KW-1185">Reference proteome</keyword>
<dbReference type="AlphaFoldDB" id="A0A095TVW7"/>
<dbReference type="InterPro" id="IPR028051">
    <property type="entry name" value="CheX-like_dom"/>
</dbReference>
<dbReference type="eggNOG" id="COG1406">
    <property type="taxonomic scope" value="Bacteria"/>
</dbReference>
<dbReference type="STRING" id="1177154.Y5S_00190"/>
<dbReference type="Pfam" id="PF13690">
    <property type="entry name" value="CheX"/>
    <property type="match status" value="1"/>
</dbReference>
<gene>
    <name evidence="3" type="ORF">Y5S_00190</name>
</gene>
<dbReference type="RefSeq" id="WP_081939604.1">
    <property type="nucleotide sequence ID" value="NZ_ARXV01000001.1"/>
</dbReference>
<dbReference type="Gene3D" id="3.40.1550.10">
    <property type="entry name" value="CheC-like"/>
    <property type="match status" value="1"/>
</dbReference>
<organism evidence="3 4">
    <name type="scientific">Alcanivorax nanhaiticus</name>
    <dbReference type="NCBI Taxonomy" id="1177154"/>
    <lineage>
        <taxon>Bacteria</taxon>
        <taxon>Pseudomonadati</taxon>
        <taxon>Pseudomonadota</taxon>
        <taxon>Gammaproteobacteria</taxon>
        <taxon>Oceanospirillales</taxon>
        <taxon>Alcanivoracaceae</taxon>
        <taxon>Alcanivorax</taxon>
    </lineage>
</organism>